<name>A0ABT5DZ62_9BACT</name>
<proteinExistence type="inferred from homology"/>
<comment type="similarity">
    <text evidence="1">Belongs to the sigma-70 factor family. ECF subfamily.</text>
</comment>
<evidence type="ECO:0000256" key="4">
    <source>
        <dbReference type="ARBA" id="ARBA00023125"/>
    </source>
</evidence>
<comment type="caution">
    <text evidence="8">The sequence shown here is derived from an EMBL/GenBank/DDBJ whole genome shotgun (WGS) entry which is preliminary data.</text>
</comment>
<reference evidence="8 9" key="1">
    <citation type="submission" date="2022-11" db="EMBL/GenBank/DDBJ databases">
        <title>Minimal conservation of predation-associated metabolite biosynthetic gene clusters underscores biosynthetic potential of Myxococcota including descriptions for ten novel species: Archangium lansinium sp. nov., Myxococcus landrumus sp. nov., Nannocystis bai.</title>
        <authorList>
            <person name="Ahearne A."/>
            <person name="Stevens C."/>
            <person name="Dowd S."/>
        </authorList>
    </citation>
    <scope>NUCLEOTIDE SEQUENCE [LARGE SCALE GENOMIC DNA]</scope>
    <source>
        <strain evidence="8 9">BB15-2</strain>
    </source>
</reference>
<dbReference type="InterPro" id="IPR013249">
    <property type="entry name" value="RNA_pol_sigma70_r4_t2"/>
</dbReference>
<gene>
    <name evidence="8" type="ORF">POL25_18315</name>
</gene>
<dbReference type="Pfam" id="PF08281">
    <property type="entry name" value="Sigma70_r4_2"/>
    <property type="match status" value="1"/>
</dbReference>
<dbReference type="Proteomes" id="UP001221686">
    <property type="component" value="Unassembled WGS sequence"/>
</dbReference>
<dbReference type="InterPro" id="IPR039425">
    <property type="entry name" value="RNA_pol_sigma-70-like"/>
</dbReference>
<keyword evidence="5" id="KW-0804">Transcription</keyword>
<accession>A0ABT5DZ62</accession>
<evidence type="ECO:0000259" key="6">
    <source>
        <dbReference type="Pfam" id="PF04542"/>
    </source>
</evidence>
<dbReference type="EMBL" id="JAQNDL010000002">
    <property type="protein sequence ID" value="MDC0718864.1"/>
    <property type="molecule type" value="Genomic_DNA"/>
</dbReference>
<dbReference type="Pfam" id="PF04542">
    <property type="entry name" value="Sigma70_r2"/>
    <property type="match status" value="1"/>
</dbReference>
<dbReference type="SUPFAM" id="SSF88659">
    <property type="entry name" value="Sigma3 and sigma4 domains of RNA polymerase sigma factors"/>
    <property type="match status" value="1"/>
</dbReference>
<feature type="domain" description="RNA polymerase sigma-70 region 2" evidence="6">
    <location>
        <begin position="27"/>
        <end position="91"/>
    </location>
</feature>
<dbReference type="InterPro" id="IPR036388">
    <property type="entry name" value="WH-like_DNA-bd_sf"/>
</dbReference>
<evidence type="ECO:0000256" key="1">
    <source>
        <dbReference type="ARBA" id="ARBA00010641"/>
    </source>
</evidence>
<keyword evidence="9" id="KW-1185">Reference proteome</keyword>
<protein>
    <submittedName>
        <fullName evidence="8">Sigma-70 family RNA polymerase sigma factor</fullName>
    </submittedName>
</protein>
<organism evidence="8 9">
    <name type="scientific">Nannocystis bainbridge</name>
    <dbReference type="NCBI Taxonomy" id="2995303"/>
    <lineage>
        <taxon>Bacteria</taxon>
        <taxon>Pseudomonadati</taxon>
        <taxon>Myxococcota</taxon>
        <taxon>Polyangia</taxon>
        <taxon>Nannocystales</taxon>
        <taxon>Nannocystaceae</taxon>
        <taxon>Nannocystis</taxon>
    </lineage>
</organism>
<dbReference type="InterPro" id="IPR013324">
    <property type="entry name" value="RNA_pol_sigma_r3/r4-like"/>
</dbReference>
<dbReference type="InterPro" id="IPR013325">
    <property type="entry name" value="RNA_pol_sigma_r2"/>
</dbReference>
<feature type="domain" description="RNA polymerase sigma factor 70 region 4 type 2" evidence="7">
    <location>
        <begin position="122"/>
        <end position="169"/>
    </location>
</feature>
<keyword evidence="4" id="KW-0238">DNA-binding</keyword>
<evidence type="ECO:0000313" key="9">
    <source>
        <dbReference type="Proteomes" id="UP001221686"/>
    </source>
</evidence>
<dbReference type="PANTHER" id="PTHR43133">
    <property type="entry name" value="RNA POLYMERASE ECF-TYPE SIGMA FACTO"/>
    <property type="match status" value="1"/>
</dbReference>
<sequence length="190" mass="22083">MLKLQPPIPGPGPEEHAQRGFATVYYAYFDLVWRILRRLGVPYDQLEDAAQDVFLVLHRRLPGLDPQISLRSWLFGTARRVASDFRRGLRRHERRIQAFAVVHTHQPRERDAERAEAAEFVQRFLDSLDNDKRMVFILADLEGFTAPEISQALDVKLNTVYSRLRAARAEFERAIAETERTDGRQAAWNR</sequence>
<dbReference type="Gene3D" id="1.10.10.10">
    <property type="entry name" value="Winged helix-like DNA-binding domain superfamily/Winged helix DNA-binding domain"/>
    <property type="match status" value="1"/>
</dbReference>
<dbReference type="InterPro" id="IPR014284">
    <property type="entry name" value="RNA_pol_sigma-70_dom"/>
</dbReference>
<keyword evidence="3" id="KW-0731">Sigma factor</keyword>
<evidence type="ECO:0000313" key="8">
    <source>
        <dbReference type="EMBL" id="MDC0718864.1"/>
    </source>
</evidence>
<evidence type="ECO:0000256" key="2">
    <source>
        <dbReference type="ARBA" id="ARBA00023015"/>
    </source>
</evidence>
<dbReference type="InterPro" id="IPR007627">
    <property type="entry name" value="RNA_pol_sigma70_r2"/>
</dbReference>
<dbReference type="SUPFAM" id="SSF88946">
    <property type="entry name" value="Sigma2 domain of RNA polymerase sigma factors"/>
    <property type="match status" value="1"/>
</dbReference>
<dbReference type="RefSeq" id="WP_272087373.1">
    <property type="nucleotide sequence ID" value="NZ_JAQNDL010000002.1"/>
</dbReference>
<dbReference type="Gene3D" id="1.10.1740.10">
    <property type="match status" value="1"/>
</dbReference>
<evidence type="ECO:0000259" key="7">
    <source>
        <dbReference type="Pfam" id="PF08281"/>
    </source>
</evidence>
<dbReference type="NCBIfam" id="TIGR02937">
    <property type="entry name" value="sigma70-ECF"/>
    <property type="match status" value="1"/>
</dbReference>
<evidence type="ECO:0000256" key="3">
    <source>
        <dbReference type="ARBA" id="ARBA00023082"/>
    </source>
</evidence>
<evidence type="ECO:0000256" key="5">
    <source>
        <dbReference type="ARBA" id="ARBA00023163"/>
    </source>
</evidence>
<keyword evidence="2" id="KW-0805">Transcription regulation</keyword>
<dbReference type="PANTHER" id="PTHR43133:SF8">
    <property type="entry name" value="RNA POLYMERASE SIGMA FACTOR HI_1459-RELATED"/>
    <property type="match status" value="1"/>
</dbReference>